<dbReference type="OrthoDB" id="2305901at2759"/>
<dbReference type="EMBL" id="QKYT01000965">
    <property type="protein sequence ID" value="RIA80450.1"/>
    <property type="molecule type" value="Genomic_DNA"/>
</dbReference>
<evidence type="ECO:0000313" key="2">
    <source>
        <dbReference type="Proteomes" id="UP000265703"/>
    </source>
</evidence>
<proteinExistence type="predicted"/>
<name>A0A397S1Z1_9GLOM</name>
<keyword evidence="2" id="KW-1185">Reference proteome</keyword>
<comment type="caution">
    <text evidence="1">The sequence shown here is derived from an EMBL/GenBank/DDBJ whole genome shotgun (WGS) entry which is preliminary data.</text>
</comment>
<gene>
    <name evidence="1" type="ORF">C1645_866808</name>
</gene>
<dbReference type="Proteomes" id="UP000265703">
    <property type="component" value="Unassembled WGS sequence"/>
</dbReference>
<dbReference type="AlphaFoldDB" id="A0A397S1Z1"/>
<dbReference type="STRING" id="658196.A0A397S1Z1"/>
<accession>A0A397S1Z1</accession>
<reference evidence="1 2" key="1">
    <citation type="submission" date="2018-06" db="EMBL/GenBank/DDBJ databases">
        <title>Comparative genomics reveals the genomic features of Rhizophagus irregularis, R. cerebriforme, R. diaphanum and Gigaspora rosea, and their symbiotic lifestyle signature.</title>
        <authorList>
            <person name="Morin E."/>
            <person name="San Clemente H."/>
            <person name="Chen E.C.H."/>
            <person name="De La Providencia I."/>
            <person name="Hainaut M."/>
            <person name="Kuo A."/>
            <person name="Kohler A."/>
            <person name="Murat C."/>
            <person name="Tang N."/>
            <person name="Roy S."/>
            <person name="Loubradou J."/>
            <person name="Henrissat B."/>
            <person name="Grigoriev I.V."/>
            <person name="Corradi N."/>
            <person name="Roux C."/>
            <person name="Martin F.M."/>
        </authorList>
    </citation>
    <scope>NUCLEOTIDE SEQUENCE [LARGE SCALE GENOMIC DNA]</scope>
    <source>
        <strain evidence="1 2">DAOM 227022</strain>
    </source>
</reference>
<evidence type="ECO:0000313" key="1">
    <source>
        <dbReference type="EMBL" id="RIA80450.1"/>
    </source>
</evidence>
<evidence type="ECO:0008006" key="3">
    <source>
        <dbReference type="Google" id="ProtNLM"/>
    </source>
</evidence>
<sequence>MACSKLFSGDLPELTNKIIQYFWNDYKTLYSCILVNRLWCRFAIPLLWENPFSKKFPKNCDFVGIFLHFLNDEDKAQLNEYGIKSNLIPTNALFNYPKFIKCLNEFKISTSIKNWVMAICTSTTQEQNQLSMHFSNFSNLEQITKFIYKSLLKIFIENEANLHTFEFVIFSDKDNNDAFELILQNPNFICNIRNLELNFSRANDSEYSFLNFLCSNCNSISSIYCQFPSTDNTFINKYLSQIINSQQNLKKILLDNNSINLYHSLLSLKYSNCSNTLSTIIFYHVDFKNTINLKEIFEQLNVLDSIHILYCNLNSHVIQQIINITKPFKLRSLFMREESFKIENFEELLQKSGDYLENFGHAIYSNKLNKQESIELVIEYCKNIKSLDFVGFISQDIYPAFKLIENIQHSLNYLVIDILYNCYNQTNAIIELSSISSIVLLSLGQILPFKLEYLRLGLMFNTNEFEVFLNNSQNTFIKKLCIRNSLKKQGEGDILPCIKKYIMEKKRVEYLAIKEIFLYNIPYKSNELISLKNEVKEFKLHNIEVLYYDNLYINAYDFIKEID</sequence>
<organism evidence="1 2">
    <name type="scientific">Glomus cerebriforme</name>
    <dbReference type="NCBI Taxonomy" id="658196"/>
    <lineage>
        <taxon>Eukaryota</taxon>
        <taxon>Fungi</taxon>
        <taxon>Fungi incertae sedis</taxon>
        <taxon>Mucoromycota</taxon>
        <taxon>Glomeromycotina</taxon>
        <taxon>Glomeromycetes</taxon>
        <taxon>Glomerales</taxon>
        <taxon>Glomeraceae</taxon>
        <taxon>Glomus</taxon>
    </lineage>
</organism>
<protein>
    <recommendedName>
        <fullName evidence="3">F-box domain-containing protein</fullName>
    </recommendedName>
</protein>